<evidence type="ECO:0000313" key="4">
    <source>
        <dbReference type="Proteomes" id="UP000675121"/>
    </source>
</evidence>
<dbReference type="InterPro" id="IPR029060">
    <property type="entry name" value="PIN-like_dom_sf"/>
</dbReference>
<dbReference type="Pfam" id="PF13638">
    <property type="entry name" value="PIN_4"/>
    <property type="match status" value="1"/>
</dbReference>
<protein>
    <recommendedName>
        <fullName evidence="2">PIN domain-containing protein</fullName>
    </recommendedName>
</protein>
<dbReference type="RefSeq" id="WP_201139489.1">
    <property type="nucleotide sequence ID" value="NZ_CAJNAS010000030.1"/>
</dbReference>
<accession>A0A9N8NCU9</accession>
<dbReference type="Gene3D" id="3.40.50.1010">
    <property type="entry name" value="5'-nuclease"/>
    <property type="match status" value="1"/>
</dbReference>
<dbReference type="PANTHER" id="PTHR16161:SF0">
    <property type="entry name" value="TRANSCRIPTIONAL PROTEIN SWT1"/>
    <property type="match status" value="1"/>
</dbReference>
<organism evidence="3 4">
    <name type="scientific">Paraburkholderia domus</name>
    <dbReference type="NCBI Taxonomy" id="2793075"/>
    <lineage>
        <taxon>Bacteria</taxon>
        <taxon>Pseudomonadati</taxon>
        <taxon>Pseudomonadota</taxon>
        <taxon>Betaproteobacteria</taxon>
        <taxon>Burkholderiales</taxon>
        <taxon>Burkholderiaceae</taxon>
        <taxon>Paraburkholderia</taxon>
    </lineage>
</organism>
<dbReference type="SMART" id="SM00670">
    <property type="entry name" value="PINc"/>
    <property type="match status" value="1"/>
</dbReference>
<dbReference type="InterPro" id="IPR002716">
    <property type="entry name" value="PIN_dom"/>
</dbReference>
<dbReference type="SUPFAM" id="SSF88723">
    <property type="entry name" value="PIN domain-like"/>
    <property type="match status" value="1"/>
</dbReference>
<dbReference type="InterPro" id="IPR052626">
    <property type="entry name" value="SWT1_Regulator"/>
</dbReference>
<dbReference type="AlphaFoldDB" id="A0A9N8NCU9"/>
<evidence type="ECO:0000256" key="1">
    <source>
        <dbReference type="SAM" id="MobiDB-lite"/>
    </source>
</evidence>
<feature type="domain" description="PIN" evidence="2">
    <location>
        <begin position="643"/>
        <end position="752"/>
    </location>
</feature>
<dbReference type="EMBL" id="CAJNAS010000030">
    <property type="protein sequence ID" value="CAE6959399.1"/>
    <property type="molecule type" value="Genomic_DNA"/>
</dbReference>
<feature type="compositionally biased region" description="Low complexity" evidence="1">
    <location>
        <begin position="760"/>
        <end position="789"/>
    </location>
</feature>
<sequence>MTLGSFTVRLPLYRIESQVTYHSPRIPSVFERMIMRLCAQYRDVQQVCELSLLAVFRDRLGVGDARELIEISMSNLLALDALEVPPGAQALECPLSELRLTADGESFLRNDRLPGRPRTETVEHLYDPLTNETVGRGERPQRATRVQQGEASPLAELLRPPSPAAHVEMALTRESYPWKQPATEIERVDSRIAEEPHREQTIVLSCRDDSVLSVHAPYDAALQKWLEHADPEVVWDALLADILMTDDGGEPLADAALLRDVQRVQPLSDPAQKRPPVRLRIVSAGADITLEPATPVVVLSPEVDVPPFVDHAAAPPRLVVPLHLPLAPGFAGASLALRSSLPAVDIAGAFRLYWAGQPRRCGLALTLAQSPSDAIWAVLREALETACATSDDPRVALLAALWRDPASVIDAWLAARAHRSFAELLTLGEACTTALALWLRGDDTIWKPLLNEVLVRRLGEAAARVLPGRVPHPEAIATLKRVKALVPVDGAALQTAYLMNATPVTSVDQLAALRAAMLPVAAIPGSLIAPEIQQLWLEQALDGAELALHGPHELVEPFQSFREAASAVHRDIGEQALIAARKDSVDPRTLTPRALSALSRWRNARDMAVHAGESIRFRELDHGLETWSRLARHHLAEPDTARRMVVLDTSALLERPALLRSLRPRDVPVMPQRVLNELDGLKKHEDAGRASRARDAIRQIEIANGIRFEAAHPHLLPSEWDAGEPDNDILSVAQYLRLSDVLLLSNDRNLRNKAKSLGLAAEDTTSYAAPAAAKATSTPTPARAKPNRR</sequence>
<evidence type="ECO:0000259" key="2">
    <source>
        <dbReference type="SMART" id="SM00670"/>
    </source>
</evidence>
<evidence type="ECO:0000313" key="3">
    <source>
        <dbReference type="EMBL" id="CAE6959399.1"/>
    </source>
</evidence>
<comment type="caution">
    <text evidence="3">The sequence shown here is derived from an EMBL/GenBank/DDBJ whole genome shotgun (WGS) entry which is preliminary data.</text>
</comment>
<reference evidence="3" key="1">
    <citation type="submission" date="2021-02" db="EMBL/GenBank/DDBJ databases">
        <authorList>
            <person name="Vanwijnsberghe S."/>
        </authorList>
    </citation>
    <scope>NUCLEOTIDE SEQUENCE</scope>
    <source>
        <strain evidence="3">R-70211</strain>
    </source>
</reference>
<dbReference type="PANTHER" id="PTHR16161">
    <property type="entry name" value="TRANSCRIPTIONAL PROTEIN SWT1"/>
    <property type="match status" value="1"/>
</dbReference>
<feature type="region of interest" description="Disordered" evidence="1">
    <location>
        <begin position="133"/>
        <end position="159"/>
    </location>
</feature>
<keyword evidence="4" id="KW-1185">Reference proteome</keyword>
<feature type="region of interest" description="Disordered" evidence="1">
    <location>
        <begin position="757"/>
        <end position="789"/>
    </location>
</feature>
<dbReference type="Proteomes" id="UP000675121">
    <property type="component" value="Unassembled WGS sequence"/>
</dbReference>
<gene>
    <name evidence="3" type="ORF">R70211_06827</name>
</gene>
<proteinExistence type="predicted"/>
<name>A0A9N8NCU9_9BURK</name>
<dbReference type="CDD" id="cd09883">
    <property type="entry name" value="PIN_VapC_PhoHL-ATPase"/>
    <property type="match status" value="1"/>
</dbReference>